<protein>
    <submittedName>
        <fullName evidence="1">Uncharacterized protein</fullName>
    </submittedName>
</protein>
<proteinExistence type="predicted"/>
<accession>A0AA39F022</accession>
<reference evidence="1" key="2">
    <citation type="submission" date="2023-03" db="EMBL/GenBank/DDBJ databases">
        <authorList>
            <person name="Inwood S.N."/>
            <person name="Skelly J.G."/>
            <person name="Guhlin J."/>
            <person name="Harrop T.W.R."/>
            <person name="Goldson S.G."/>
            <person name="Dearden P.K."/>
        </authorList>
    </citation>
    <scope>NUCLEOTIDE SEQUENCE</scope>
    <source>
        <strain evidence="1">Irish</strain>
        <tissue evidence="1">Whole body</tissue>
    </source>
</reference>
<keyword evidence="2" id="KW-1185">Reference proteome</keyword>
<dbReference type="AlphaFoldDB" id="A0AA39F022"/>
<gene>
    <name evidence="1" type="ORF">PV328_011182</name>
</gene>
<evidence type="ECO:0000313" key="1">
    <source>
        <dbReference type="EMBL" id="KAK0157438.1"/>
    </source>
</evidence>
<name>A0AA39F022_9HYME</name>
<evidence type="ECO:0000313" key="2">
    <source>
        <dbReference type="Proteomes" id="UP001168990"/>
    </source>
</evidence>
<organism evidence="1 2">
    <name type="scientific">Microctonus aethiopoides</name>
    <dbReference type="NCBI Taxonomy" id="144406"/>
    <lineage>
        <taxon>Eukaryota</taxon>
        <taxon>Metazoa</taxon>
        <taxon>Ecdysozoa</taxon>
        <taxon>Arthropoda</taxon>
        <taxon>Hexapoda</taxon>
        <taxon>Insecta</taxon>
        <taxon>Pterygota</taxon>
        <taxon>Neoptera</taxon>
        <taxon>Endopterygota</taxon>
        <taxon>Hymenoptera</taxon>
        <taxon>Apocrita</taxon>
        <taxon>Ichneumonoidea</taxon>
        <taxon>Braconidae</taxon>
        <taxon>Euphorinae</taxon>
        <taxon>Microctonus</taxon>
    </lineage>
</organism>
<dbReference type="Proteomes" id="UP001168990">
    <property type="component" value="Unassembled WGS sequence"/>
</dbReference>
<reference evidence="1" key="1">
    <citation type="journal article" date="2023" name="bioRxiv">
        <title>Scaffold-level genome assemblies of two parasitoid biocontrol wasps reveal the parthenogenesis mechanism and an associated novel virus.</title>
        <authorList>
            <person name="Inwood S."/>
            <person name="Skelly J."/>
            <person name="Guhlin J."/>
            <person name="Harrop T."/>
            <person name="Goldson S."/>
            <person name="Dearden P."/>
        </authorList>
    </citation>
    <scope>NUCLEOTIDE SEQUENCE</scope>
    <source>
        <strain evidence="1">Irish</strain>
        <tissue evidence="1">Whole body</tissue>
    </source>
</reference>
<comment type="caution">
    <text evidence="1">The sequence shown here is derived from an EMBL/GenBank/DDBJ whole genome shotgun (WGS) entry which is preliminary data.</text>
</comment>
<sequence>MEFIDDHGEGHPDWKRHCGDFVLTSEFDVVIGEGAKKDFIGLGVSYEIQRALRSMAIGHKFRFGYTFAWSSSEHISLTRACGCSRCEDILCESSSSECWTRTQDDVKYRAW</sequence>
<dbReference type="EMBL" id="JAQQBS010001425">
    <property type="protein sequence ID" value="KAK0157438.1"/>
    <property type="molecule type" value="Genomic_DNA"/>
</dbReference>